<dbReference type="InterPro" id="IPR000794">
    <property type="entry name" value="Beta-ketoacyl_synthase"/>
</dbReference>
<dbReference type="GO" id="GO:0006633">
    <property type="term" value="P:fatty acid biosynthetic process"/>
    <property type="evidence" value="ECO:0007669"/>
    <property type="project" value="TreeGrafter"/>
</dbReference>
<reference evidence="4" key="1">
    <citation type="submission" date="2021-05" db="EMBL/GenBank/DDBJ databases">
        <authorList>
            <person name="Alioto T."/>
            <person name="Alioto T."/>
            <person name="Gomez Garrido J."/>
        </authorList>
    </citation>
    <scope>NUCLEOTIDE SEQUENCE</scope>
</reference>
<dbReference type="EMBL" id="HBUF01587215">
    <property type="protein sequence ID" value="CAG6772237.1"/>
    <property type="molecule type" value="Transcribed_RNA"/>
</dbReference>
<dbReference type="SUPFAM" id="SSF53901">
    <property type="entry name" value="Thiolase-like"/>
    <property type="match status" value="1"/>
</dbReference>
<dbReference type="PANTHER" id="PTHR11712:SF336">
    <property type="entry name" value="3-OXOACYL-[ACYL-CARRIER-PROTEIN] SYNTHASE, MITOCHONDRIAL"/>
    <property type="match status" value="1"/>
</dbReference>
<dbReference type="EC" id="2.3.1.41" evidence="1"/>
<dbReference type="EMBL" id="HBUF01587214">
    <property type="protein sequence ID" value="CAG6772234.1"/>
    <property type="molecule type" value="Transcribed_RNA"/>
</dbReference>
<name>A0A8D9ASZ9_9HEMI</name>
<feature type="domain" description="Ketosynthase family 3 (KS3)" evidence="3">
    <location>
        <begin position="1"/>
        <end position="154"/>
    </location>
</feature>
<dbReference type="PROSITE" id="PS52004">
    <property type="entry name" value="KS3_2"/>
    <property type="match status" value="1"/>
</dbReference>
<proteinExistence type="predicted"/>
<evidence type="ECO:0000256" key="2">
    <source>
        <dbReference type="ARBA" id="ARBA00022679"/>
    </source>
</evidence>
<dbReference type="AlphaFoldDB" id="A0A8D9ASZ9"/>
<dbReference type="GO" id="GO:0005739">
    <property type="term" value="C:mitochondrion"/>
    <property type="evidence" value="ECO:0007669"/>
    <property type="project" value="TreeGrafter"/>
</dbReference>
<dbReference type="GO" id="GO:0004315">
    <property type="term" value="F:3-oxoacyl-[acyl-carrier-protein] synthase activity"/>
    <property type="evidence" value="ECO:0007669"/>
    <property type="project" value="UniProtKB-EC"/>
</dbReference>
<keyword evidence="2" id="KW-0808">Transferase</keyword>
<dbReference type="InterPro" id="IPR016039">
    <property type="entry name" value="Thiolase-like"/>
</dbReference>
<dbReference type="InterPro" id="IPR014031">
    <property type="entry name" value="Ketoacyl_synth_C"/>
</dbReference>
<accession>A0A8D9ASZ9</accession>
<evidence type="ECO:0000259" key="3">
    <source>
        <dbReference type="PROSITE" id="PS52004"/>
    </source>
</evidence>
<dbReference type="Pfam" id="PF02801">
    <property type="entry name" value="Ketoacyl-synt_C"/>
    <property type="match status" value="1"/>
</dbReference>
<dbReference type="EMBL" id="HBUF01039866">
    <property type="protein sequence ID" value="CAG6617780.1"/>
    <property type="molecule type" value="Transcribed_RNA"/>
</dbReference>
<dbReference type="EMBL" id="HBUF01587212">
    <property type="protein sequence ID" value="CAG6772228.1"/>
    <property type="molecule type" value="Transcribed_RNA"/>
</dbReference>
<dbReference type="Gene3D" id="3.40.47.10">
    <property type="match status" value="1"/>
</dbReference>
<sequence length="156" mass="16668">MSGDGHHLTSPKEDGQGALLAMNRALNDAKLDPQEVTYVNAHATSTPRGDVIELKAIQTLFKNQSNTMLVSSTKGSHGHLLGAAGNLEAAFTIRACHEGVVPPNVNLDEPCEEARAVVCPREATEWRPMGGKRRVAVKNSFGFGGTNASLCIAEYR</sequence>
<evidence type="ECO:0000313" key="4">
    <source>
        <dbReference type="EMBL" id="CAG6772234.1"/>
    </source>
</evidence>
<protein>
    <recommendedName>
        <fullName evidence="1">beta-ketoacyl-[acyl-carrier-protein] synthase I</fullName>
        <ecNumber evidence="1">2.3.1.41</ecNumber>
    </recommendedName>
</protein>
<organism evidence="4">
    <name type="scientific">Cacopsylla melanoneura</name>
    <dbReference type="NCBI Taxonomy" id="428564"/>
    <lineage>
        <taxon>Eukaryota</taxon>
        <taxon>Metazoa</taxon>
        <taxon>Ecdysozoa</taxon>
        <taxon>Arthropoda</taxon>
        <taxon>Hexapoda</taxon>
        <taxon>Insecta</taxon>
        <taxon>Pterygota</taxon>
        <taxon>Neoptera</taxon>
        <taxon>Paraneoptera</taxon>
        <taxon>Hemiptera</taxon>
        <taxon>Sternorrhyncha</taxon>
        <taxon>Psylloidea</taxon>
        <taxon>Psyllidae</taxon>
        <taxon>Psyllinae</taxon>
        <taxon>Cacopsylla</taxon>
    </lineage>
</organism>
<evidence type="ECO:0000256" key="1">
    <source>
        <dbReference type="ARBA" id="ARBA00013191"/>
    </source>
</evidence>
<dbReference type="InterPro" id="IPR020841">
    <property type="entry name" value="PKS_Beta-ketoAc_synthase_dom"/>
</dbReference>
<dbReference type="EMBL" id="HBUF01039865">
    <property type="protein sequence ID" value="CAG6617779.1"/>
    <property type="molecule type" value="Transcribed_RNA"/>
</dbReference>
<dbReference type="EMBL" id="HBUF01587213">
    <property type="protein sequence ID" value="CAG6772231.1"/>
    <property type="molecule type" value="Transcribed_RNA"/>
</dbReference>
<dbReference type="PANTHER" id="PTHR11712">
    <property type="entry name" value="POLYKETIDE SYNTHASE-RELATED"/>
    <property type="match status" value="1"/>
</dbReference>
<dbReference type="EMBL" id="HBUF01587216">
    <property type="protein sequence ID" value="CAG6772240.1"/>
    <property type="molecule type" value="Transcribed_RNA"/>
</dbReference>